<gene>
    <name evidence="1" type="ORF">ACIBG2_30055</name>
</gene>
<proteinExistence type="predicted"/>
<evidence type="ECO:0000313" key="2">
    <source>
        <dbReference type="Proteomes" id="UP001612741"/>
    </source>
</evidence>
<dbReference type="RefSeq" id="WP_281367911.1">
    <property type="nucleotide sequence ID" value="NZ_JBITGY010000008.1"/>
</dbReference>
<accession>A0ABW7Z0E9</accession>
<keyword evidence="2" id="KW-1185">Reference proteome</keyword>
<name>A0ABW7Z0E9_9ACTN</name>
<protein>
    <recommendedName>
        <fullName evidence="3">FxLD family lantipeptide</fullName>
    </recommendedName>
</protein>
<comment type="caution">
    <text evidence="1">The sequence shown here is derived from an EMBL/GenBank/DDBJ whole genome shotgun (WGS) entry which is preliminary data.</text>
</comment>
<evidence type="ECO:0008006" key="3">
    <source>
        <dbReference type="Google" id="ProtNLM"/>
    </source>
</evidence>
<sequence length="44" mass="4461">MIVFNDEIVEPVSVPVSTCGGPMVLFSASATDCAGASRVSDDDA</sequence>
<evidence type="ECO:0000313" key="1">
    <source>
        <dbReference type="EMBL" id="MFI6501657.1"/>
    </source>
</evidence>
<dbReference type="EMBL" id="JBITGY010000008">
    <property type="protein sequence ID" value="MFI6501657.1"/>
    <property type="molecule type" value="Genomic_DNA"/>
</dbReference>
<organism evidence="1 2">
    <name type="scientific">Nonomuraea typhae</name>
    <dbReference type="NCBI Taxonomy" id="2603600"/>
    <lineage>
        <taxon>Bacteria</taxon>
        <taxon>Bacillati</taxon>
        <taxon>Actinomycetota</taxon>
        <taxon>Actinomycetes</taxon>
        <taxon>Streptosporangiales</taxon>
        <taxon>Streptosporangiaceae</taxon>
        <taxon>Nonomuraea</taxon>
    </lineage>
</organism>
<dbReference type="Proteomes" id="UP001612741">
    <property type="component" value="Unassembled WGS sequence"/>
</dbReference>
<reference evidence="1 2" key="1">
    <citation type="submission" date="2024-10" db="EMBL/GenBank/DDBJ databases">
        <title>The Natural Products Discovery Center: Release of the First 8490 Sequenced Strains for Exploring Actinobacteria Biosynthetic Diversity.</title>
        <authorList>
            <person name="Kalkreuter E."/>
            <person name="Kautsar S.A."/>
            <person name="Yang D."/>
            <person name="Bader C.D."/>
            <person name="Teijaro C.N."/>
            <person name="Fluegel L."/>
            <person name="Davis C.M."/>
            <person name="Simpson J.R."/>
            <person name="Lauterbach L."/>
            <person name="Steele A.D."/>
            <person name="Gui C."/>
            <person name="Meng S."/>
            <person name="Li G."/>
            <person name="Viehrig K."/>
            <person name="Ye F."/>
            <person name="Su P."/>
            <person name="Kiefer A.F."/>
            <person name="Nichols A."/>
            <person name="Cepeda A.J."/>
            <person name="Yan W."/>
            <person name="Fan B."/>
            <person name="Jiang Y."/>
            <person name="Adhikari A."/>
            <person name="Zheng C.-J."/>
            <person name="Schuster L."/>
            <person name="Cowan T.M."/>
            <person name="Smanski M.J."/>
            <person name="Chevrette M.G."/>
            <person name="De Carvalho L.P.S."/>
            <person name="Shen B."/>
        </authorList>
    </citation>
    <scope>NUCLEOTIDE SEQUENCE [LARGE SCALE GENOMIC DNA]</scope>
    <source>
        <strain evidence="1 2">NPDC050545</strain>
    </source>
</reference>